<organism evidence="5 6">
    <name type="scientific">Solimonas terrae</name>
    <dbReference type="NCBI Taxonomy" id="1396819"/>
    <lineage>
        <taxon>Bacteria</taxon>
        <taxon>Pseudomonadati</taxon>
        <taxon>Pseudomonadota</taxon>
        <taxon>Gammaproteobacteria</taxon>
        <taxon>Nevskiales</taxon>
        <taxon>Nevskiaceae</taxon>
        <taxon>Solimonas</taxon>
    </lineage>
</organism>
<proteinExistence type="inferred from homology"/>
<dbReference type="SUPFAM" id="SSF63829">
    <property type="entry name" value="Calcium-dependent phosphotriesterase"/>
    <property type="match status" value="1"/>
</dbReference>
<dbReference type="PANTHER" id="PTHR10426:SF88">
    <property type="entry name" value="ADIPOCYTE PLASMA MEMBRANE-ASSOCIATED PROTEIN HEMOMUCIN-RELATED"/>
    <property type="match status" value="1"/>
</dbReference>
<dbReference type="InterPro" id="IPR018119">
    <property type="entry name" value="Strictosidine_synth_cons-reg"/>
</dbReference>
<evidence type="ECO:0000313" key="5">
    <source>
        <dbReference type="EMBL" id="NGY06748.1"/>
    </source>
</evidence>
<dbReference type="InterPro" id="IPR011042">
    <property type="entry name" value="6-blade_b-propeller_TolB-like"/>
</dbReference>
<comment type="caution">
    <text evidence="5">The sequence shown here is derived from an EMBL/GenBank/DDBJ whole genome shotgun (WGS) entry which is preliminary data.</text>
</comment>
<dbReference type="Pfam" id="PF20067">
    <property type="entry name" value="SSL_N"/>
    <property type="match status" value="1"/>
</dbReference>
<dbReference type="GO" id="GO:0012505">
    <property type="term" value="C:endomembrane system"/>
    <property type="evidence" value="ECO:0007669"/>
    <property type="project" value="TreeGrafter"/>
</dbReference>
<dbReference type="EMBL" id="JAAMOW010000010">
    <property type="protein sequence ID" value="NGY06748.1"/>
    <property type="molecule type" value="Genomic_DNA"/>
</dbReference>
<keyword evidence="2" id="KW-0597">Phosphoprotein</keyword>
<keyword evidence="3" id="KW-0325">Glycoprotein</keyword>
<dbReference type="Proteomes" id="UP000472676">
    <property type="component" value="Unassembled WGS sequence"/>
</dbReference>
<dbReference type="AlphaFoldDB" id="A0A6M2BW76"/>
<sequence length="367" mass="39626">MKRIAISLLVVAAIAGYLLFWPVPFVPVLWQPAPAPSADAYPRNDRLRNIERLADKLGRGPEGITVDAQGRIYAGYDDGRVMRFDGDGANGVLLANTGGRPLGISVGDKGLFVADARKGLLQIRDDGSVVVLSTSADGQPFKFVDDVAQSPVDPYLYFTDASARFGIDQLMADVLEHGDTGRLLRYDPATGETRTLMHGLHFANGVAIGPGASYLLVSETNEYRIWRYWLKGVKAGQQDVFADNLPGFPDNLSINGDRVWQALYAPRKPALDAIADSPLLRKIAYRLPAFLQPKPALHSWVLAFDLDGHLVHDLQYAGDPSDAQAPTPYGPITSVRQVGGTLYFGSLSDTAIGRLVMPDTPAGAATP</sequence>
<evidence type="ECO:0000313" key="6">
    <source>
        <dbReference type="Proteomes" id="UP000472676"/>
    </source>
</evidence>
<gene>
    <name evidence="5" type="ORF">G7Y85_18390</name>
</gene>
<evidence type="ECO:0000256" key="3">
    <source>
        <dbReference type="ARBA" id="ARBA00023180"/>
    </source>
</evidence>
<dbReference type="Pfam" id="PF03088">
    <property type="entry name" value="Str_synth"/>
    <property type="match status" value="1"/>
</dbReference>
<dbReference type="Gene3D" id="2.120.10.30">
    <property type="entry name" value="TolB, C-terminal domain"/>
    <property type="match status" value="1"/>
</dbReference>
<evidence type="ECO:0000259" key="4">
    <source>
        <dbReference type="Pfam" id="PF03088"/>
    </source>
</evidence>
<keyword evidence="6" id="KW-1185">Reference proteome</keyword>
<dbReference type="PANTHER" id="PTHR10426">
    <property type="entry name" value="STRICTOSIDINE SYNTHASE-RELATED"/>
    <property type="match status" value="1"/>
</dbReference>
<evidence type="ECO:0000256" key="2">
    <source>
        <dbReference type="ARBA" id="ARBA00022553"/>
    </source>
</evidence>
<feature type="domain" description="Strictosidine synthase conserved region" evidence="4">
    <location>
        <begin position="155"/>
        <end position="232"/>
    </location>
</feature>
<dbReference type="RefSeq" id="WP_166260937.1">
    <property type="nucleotide sequence ID" value="NZ_JAAMOW010000010.1"/>
</dbReference>
<comment type="similarity">
    <text evidence="1">Belongs to the strictosidine synthase family.</text>
</comment>
<reference evidence="5 6" key="1">
    <citation type="journal article" date="2014" name="Int. J. Syst. Evol. Microbiol.">
        <title>Solimonas terrae sp. nov., isolated from soil.</title>
        <authorList>
            <person name="Kim S.J."/>
            <person name="Moon J.Y."/>
            <person name="Weon H.Y."/>
            <person name="Ahn J.H."/>
            <person name="Chen W.M."/>
            <person name="Kwon S.W."/>
        </authorList>
    </citation>
    <scope>NUCLEOTIDE SEQUENCE [LARGE SCALE GENOMIC DNA]</scope>
    <source>
        <strain evidence="5 6">KIS83-12</strain>
    </source>
</reference>
<evidence type="ECO:0000256" key="1">
    <source>
        <dbReference type="ARBA" id="ARBA00009191"/>
    </source>
</evidence>
<dbReference type="GO" id="GO:0016787">
    <property type="term" value="F:hydrolase activity"/>
    <property type="evidence" value="ECO:0007669"/>
    <property type="project" value="TreeGrafter"/>
</dbReference>
<name>A0A6M2BW76_9GAMM</name>
<protein>
    <submittedName>
        <fullName evidence="5">Strictosidine synthase family protein</fullName>
    </submittedName>
</protein>
<accession>A0A6M2BW76</accession>